<evidence type="ECO:0000313" key="2">
    <source>
        <dbReference type="Proteomes" id="UP000664144"/>
    </source>
</evidence>
<dbReference type="AlphaFoldDB" id="A0A939EYE6"/>
<sequence>MHNDPTANNTQLVRHELQFASEANNEQLVAARELLTEHGFVVDTLAANEAVVTSAHGTDPDWQLIKEAFQQLNWPITHVTTAE</sequence>
<dbReference type="EMBL" id="JAFLQZ010000007">
    <property type="protein sequence ID" value="MBO0358835.1"/>
    <property type="molecule type" value="Genomic_DNA"/>
</dbReference>
<keyword evidence="2" id="KW-1185">Reference proteome</keyword>
<dbReference type="RefSeq" id="WP_206984759.1">
    <property type="nucleotide sequence ID" value="NZ_JAFLQZ010000007.1"/>
</dbReference>
<dbReference type="Proteomes" id="UP000664144">
    <property type="component" value="Unassembled WGS sequence"/>
</dbReference>
<evidence type="ECO:0000313" key="1">
    <source>
        <dbReference type="EMBL" id="MBO0358835.1"/>
    </source>
</evidence>
<proteinExistence type="predicted"/>
<gene>
    <name evidence="1" type="ORF">J0X19_12835</name>
</gene>
<reference evidence="1" key="1">
    <citation type="submission" date="2021-03" db="EMBL/GenBank/DDBJ databases">
        <authorList>
            <person name="Kim M.K."/>
        </authorList>
    </citation>
    <scope>NUCLEOTIDE SEQUENCE</scope>
    <source>
        <strain evidence="1">BT186</strain>
    </source>
</reference>
<comment type="caution">
    <text evidence="1">The sequence shown here is derived from an EMBL/GenBank/DDBJ whole genome shotgun (WGS) entry which is preliminary data.</text>
</comment>
<organism evidence="1 2">
    <name type="scientific">Hymenobacter telluris</name>
    <dbReference type="NCBI Taxonomy" id="2816474"/>
    <lineage>
        <taxon>Bacteria</taxon>
        <taxon>Pseudomonadati</taxon>
        <taxon>Bacteroidota</taxon>
        <taxon>Cytophagia</taxon>
        <taxon>Cytophagales</taxon>
        <taxon>Hymenobacteraceae</taxon>
        <taxon>Hymenobacter</taxon>
    </lineage>
</organism>
<name>A0A939EYE6_9BACT</name>
<protein>
    <submittedName>
        <fullName evidence="1">Uncharacterized protein</fullName>
    </submittedName>
</protein>
<accession>A0A939EYE6</accession>